<name>A0AB34I1P6_ESCRO</name>
<organism evidence="1 2">
    <name type="scientific">Eschrichtius robustus</name>
    <name type="common">California gray whale</name>
    <name type="synonym">Eschrichtius gibbosus</name>
    <dbReference type="NCBI Taxonomy" id="9764"/>
    <lineage>
        <taxon>Eukaryota</taxon>
        <taxon>Metazoa</taxon>
        <taxon>Chordata</taxon>
        <taxon>Craniata</taxon>
        <taxon>Vertebrata</taxon>
        <taxon>Euteleostomi</taxon>
        <taxon>Mammalia</taxon>
        <taxon>Eutheria</taxon>
        <taxon>Laurasiatheria</taxon>
        <taxon>Artiodactyla</taxon>
        <taxon>Whippomorpha</taxon>
        <taxon>Cetacea</taxon>
        <taxon>Mysticeti</taxon>
        <taxon>Eschrichtiidae</taxon>
        <taxon>Eschrichtius</taxon>
    </lineage>
</organism>
<comment type="caution">
    <text evidence="1">The sequence shown here is derived from an EMBL/GenBank/DDBJ whole genome shotgun (WGS) entry which is preliminary data.</text>
</comment>
<dbReference type="GO" id="GO:0006021">
    <property type="term" value="P:inositol biosynthetic process"/>
    <property type="evidence" value="ECO:0007669"/>
    <property type="project" value="InterPro"/>
</dbReference>
<dbReference type="Proteomes" id="UP001159641">
    <property type="component" value="Unassembled WGS sequence"/>
</dbReference>
<protein>
    <submittedName>
        <fullName evidence="1">Uncharacterized protein</fullName>
    </submittedName>
</protein>
<dbReference type="EMBL" id="JAIQCJ010000254">
    <property type="protein sequence ID" value="KAJ8797424.1"/>
    <property type="molecule type" value="Genomic_DNA"/>
</dbReference>
<dbReference type="InterPro" id="IPR036291">
    <property type="entry name" value="NAD(P)-bd_dom_sf"/>
</dbReference>
<accession>A0AB34I1P6</accession>
<reference evidence="1 2" key="1">
    <citation type="submission" date="2022-11" db="EMBL/GenBank/DDBJ databases">
        <title>Whole genome sequence of Eschrichtius robustus ER-17-0199.</title>
        <authorList>
            <person name="Bruniche-Olsen A."/>
            <person name="Black A.N."/>
            <person name="Fields C.J."/>
            <person name="Walden K."/>
            <person name="Dewoody J.A."/>
        </authorList>
    </citation>
    <scope>NUCLEOTIDE SEQUENCE [LARGE SCALE GENOMIC DNA]</scope>
    <source>
        <strain evidence="1">ER-17-0199</strain>
        <tissue evidence="1">Blubber</tissue>
    </source>
</reference>
<proteinExistence type="predicted"/>
<dbReference type="InterPro" id="IPR002587">
    <property type="entry name" value="Myo-inos-1-P_Synthase"/>
</dbReference>
<dbReference type="SUPFAM" id="SSF51735">
    <property type="entry name" value="NAD(P)-binding Rossmann-fold domains"/>
    <property type="match status" value="1"/>
</dbReference>
<evidence type="ECO:0000313" key="2">
    <source>
        <dbReference type="Proteomes" id="UP001159641"/>
    </source>
</evidence>
<sequence length="150" mass="16178">MSTSELMLGSTNTLVLLNTCEDSLLAAPITLDLALLTELCQRVSFCTDVNPEPQSFHPVLSLLNLASSSRCRLFRQAARWSTCPSDPAAAWKISSRPAWDSGRRTTSFWSARWSALASSELGLWLPAVPCKKGPVPTAPSGYTGDANGHL</sequence>
<evidence type="ECO:0000313" key="1">
    <source>
        <dbReference type="EMBL" id="KAJ8797424.1"/>
    </source>
</evidence>
<dbReference type="Pfam" id="PF07994">
    <property type="entry name" value="NAD_binding_5"/>
    <property type="match status" value="1"/>
</dbReference>
<dbReference type="GO" id="GO:0008654">
    <property type="term" value="P:phospholipid biosynthetic process"/>
    <property type="evidence" value="ECO:0007669"/>
    <property type="project" value="InterPro"/>
</dbReference>
<dbReference type="AlphaFoldDB" id="A0AB34I1P6"/>
<gene>
    <name evidence="1" type="ORF">J1605_017652</name>
</gene>
<dbReference type="Gene3D" id="3.40.50.720">
    <property type="entry name" value="NAD(P)-binding Rossmann-like Domain"/>
    <property type="match status" value="1"/>
</dbReference>
<keyword evidence="2" id="KW-1185">Reference proteome</keyword>
<dbReference type="PANTHER" id="PTHR11510">
    <property type="entry name" value="MYO-INOSITOL-1 PHOSPHATE SYNTHASE"/>
    <property type="match status" value="1"/>
</dbReference>
<dbReference type="GO" id="GO:0004512">
    <property type="term" value="F:inositol-3-phosphate synthase activity"/>
    <property type="evidence" value="ECO:0007669"/>
    <property type="project" value="InterPro"/>
</dbReference>